<dbReference type="SMART" id="SM00458">
    <property type="entry name" value="RICIN"/>
    <property type="match status" value="1"/>
</dbReference>
<keyword evidence="3" id="KW-1185">Reference proteome</keyword>
<accession>A0ABP6VS77</accession>
<dbReference type="Gene3D" id="2.80.10.50">
    <property type="match status" value="1"/>
</dbReference>
<proteinExistence type="predicted"/>
<sequence>MQSLYGPFRIINTQRYSCLTDPAGSMTPGQRLILWNCSGGEDQYWFVRTEDGPASRIINDHSSQCIGVEEVRNNGSWLVQRQCSGALDQYWDTPEPKGDRYGAFRNYQSGQYFSLGNVAGRDGVPVVQNYGCACPDQNWYFSY</sequence>
<dbReference type="EMBL" id="BAABAA010000001">
    <property type="protein sequence ID" value="GAA3538580.1"/>
    <property type="molecule type" value="Genomic_DNA"/>
</dbReference>
<gene>
    <name evidence="2" type="ORF">GCM10022235_02540</name>
</gene>
<dbReference type="InterPro" id="IPR035992">
    <property type="entry name" value="Ricin_B-like_lectins"/>
</dbReference>
<organism evidence="2 3">
    <name type="scientific">Kribbella ginsengisoli</name>
    <dbReference type="NCBI Taxonomy" id="363865"/>
    <lineage>
        <taxon>Bacteria</taxon>
        <taxon>Bacillati</taxon>
        <taxon>Actinomycetota</taxon>
        <taxon>Actinomycetes</taxon>
        <taxon>Propionibacteriales</taxon>
        <taxon>Kribbellaceae</taxon>
        <taxon>Kribbella</taxon>
    </lineage>
</organism>
<evidence type="ECO:0000259" key="1">
    <source>
        <dbReference type="SMART" id="SM00458"/>
    </source>
</evidence>
<dbReference type="Proteomes" id="UP001501222">
    <property type="component" value="Unassembled WGS sequence"/>
</dbReference>
<dbReference type="CDD" id="cd00161">
    <property type="entry name" value="beta-trefoil_Ricin-like"/>
    <property type="match status" value="1"/>
</dbReference>
<protein>
    <recommendedName>
        <fullName evidence="1">Ricin B lectin domain-containing protein</fullName>
    </recommendedName>
</protein>
<dbReference type="Pfam" id="PF00652">
    <property type="entry name" value="Ricin_B_lectin"/>
    <property type="match status" value="1"/>
</dbReference>
<dbReference type="SUPFAM" id="SSF50370">
    <property type="entry name" value="Ricin B-like lectins"/>
    <property type="match status" value="1"/>
</dbReference>
<evidence type="ECO:0000313" key="3">
    <source>
        <dbReference type="Proteomes" id="UP001501222"/>
    </source>
</evidence>
<reference evidence="3" key="1">
    <citation type="journal article" date="2019" name="Int. J. Syst. Evol. Microbiol.">
        <title>The Global Catalogue of Microorganisms (GCM) 10K type strain sequencing project: providing services to taxonomists for standard genome sequencing and annotation.</title>
        <authorList>
            <consortium name="The Broad Institute Genomics Platform"/>
            <consortium name="The Broad Institute Genome Sequencing Center for Infectious Disease"/>
            <person name="Wu L."/>
            <person name="Ma J."/>
        </authorList>
    </citation>
    <scope>NUCLEOTIDE SEQUENCE [LARGE SCALE GENOMIC DNA]</scope>
    <source>
        <strain evidence="3">JCM 16928</strain>
    </source>
</reference>
<comment type="caution">
    <text evidence="2">The sequence shown here is derived from an EMBL/GenBank/DDBJ whole genome shotgun (WGS) entry which is preliminary data.</text>
</comment>
<name>A0ABP6VS77_9ACTN</name>
<feature type="domain" description="Ricin B lectin" evidence="1">
    <location>
        <begin position="5"/>
        <end position="142"/>
    </location>
</feature>
<evidence type="ECO:0000313" key="2">
    <source>
        <dbReference type="EMBL" id="GAA3538580.1"/>
    </source>
</evidence>
<dbReference type="InterPro" id="IPR000772">
    <property type="entry name" value="Ricin_B_lectin"/>
</dbReference>
<dbReference type="PROSITE" id="PS50231">
    <property type="entry name" value="RICIN_B_LECTIN"/>
    <property type="match status" value="1"/>
</dbReference>